<dbReference type="InterPro" id="IPR032675">
    <property type="entry name" value="LRR_dom_sf"/>
</dbReference>
<keyword evidence="1" id="KW-0433">Leucine-rich repeat</keyword>
<dbReference type="InterPro" id="IPR053211">
    <property type="entry name" value="DNA_repair-toleration"/>
</dbReference>
<dbReference type="Gramene" id="QL05p085368:mrna">
    <property type="protein sequence ID" value="QL05p085368:mrna"/>
    <property type="gene ID" value="QL05p085368"/>
</dbReference>
<dbReference type="AlphaFoldDB" id="A0A7N2LVY8"/>
<dbReference type="InParanoid" id="A0A7N2LVY8"/>
<evidence type="ECO:0000313" key="5">
    <source>
        <dbReference type="EnsemblPlants" id="QL05p085368:mrna"/>
    </source>
</evidence>
<sequence>MGLLEIKEEFVTIRDHLLPSWVDDYKSECCEWERVTCDSTTGYVTYLSLHNIWEFDDYFYYSYEFYYMVSFLNVSLFESFKELRSLDLSFNAIGGWVEHKELSVFKDLEILDLRNNGLNGSEKIPAKILWVRELCSPAQTLSGPRARAEEVIPKQPPQWDVNGMGPIGKQGVNSDQGKCVPPPSVNVPANTQSWLMRKDVWAVQTSIHATNKKLDGTVDGMDTGTSSCLTYKWRVRISQDGLYNKKEGAPIGGLGKMVRNQGLPAHLQEKDSRDVGKLKFIRTPRETHRLSNKA</sequence>
<keyword evidence="3" id="KW-0677">Repeat</keyword>
<dbReference type="PANTHER" id="PTHR48060:SF17">
    <property type="entry name" value="LRR RECEPTOR-LIKE SERINE_THREONINE-PROTEIN KINASE IRK-RELATED"/>
    <property type="match status" value="1"/>
</dbReference>
<dbReference type="PANTHER" id="PTHR48060">
    <property type="entry name" value="DNA DAMAGE-REPAIR/TOLERATION PROTEIN DRT100"/>
    <property type="match status" value="1"/>
</dbReference>
<dbReference type="Proteomes" id="UP000594261">
    <property type="component" value="Chromosome 5"/>
</dbReference>
<evidence type="ECO:0000256" key="2">
    <source>
        <dbReference type="ARBA" id="ARBA00022729"/>
    </source>
</evidence>
<evidence type="ECO:0000259" key="4">
    <source>
        <dbReference type="Pfam" id="PF08263"/>
    </source>
</evidence>
<dbReference type="EnsemblPlants" id="QL05p085368:mrna">
    <property type="protein sequence ID" value="QL05p085368:mrna"/>
    <property type="gene ID" value="QL05p085368"/>
</dbReference>
<evidence type="ECO:0000256" key="1">
    <source>
        <dbReference type="ARBA" id="ARBA00022614"/>
    </source>
</evidence>
<keyword evidence="6" id="KW-1185">Reference proteome</keyword>
<proteinExistence type="predicted"/>
<evidence type="ECO:0000313" key="6">
    <source>
        <dbReference type="Proteomes" id="UP000594261"/>
    </source>
</evidence>
<protein>
    <recommendedName>
        <fullName evidence="4">Leucine-rich repeat-containing N-terminal plant-type domain-containing protein</fullName>
    </recommendedName>
</protein>
<name>A0A7N2LVY8_QUELO</name>
<accession>A0A7N2LVY8</accession>
<reference evidence="5" key="2">
    <citation type="submission" date="2021-01" db="UniProtKB">
        <authorList>
            <consortium name="EnsemblPlants"/>
        </authorList>
    </citation>
    <scope>IDENTIFICATION</scope>
</reference>
<dbReference type="SUPFAM" id="SSF52058">
    <property type="entry name" value="L domain-like"/>
    <property type="match status" value="1"/>
</dbReference>
<dbReference type="InterPro" id="IPR013210">
    <property type="entry name" value="LRR_N_plant-typ"/>
</dbReference>
<keyword evidence="2" id="KW-0732">Signal</keyword>
<dbReference type="EMBL" id="LRBV02000005">
    <property type="status" value="NOT_ANNOTATED_CDS"/>
    <property type="molecule type" value="Genomic_DNA"/>
</dbReference>
<feature type="domain" description="Leucine-rich repeat-containing N-terminal plant-type" evidence="4">
    <location>
        <begin position="3"/>
        <end position="38"/>
    </location>
</feature>
<organism evidence="5 6">
    <name type="scientific">Quercus lobata</name>
    <name type="common">Valley oak</name>
    <dbReference type="NCBI Taxonomy" id="97700"/>
    <lineage>
        <taxon>Eukaryota</taxon>
        <taxon>Viridiplantae</taxon>
        <taxon>Streptophyta</taxon>
        <taxon>Embryophyta</taxon>
        <taxon>Tracheophyta</taxon>
        <taxon>Spermatophyta</taxon>
        <taxon>Magnoliopsida</taxon>
        <taxon>eudicotyledons</taxon>
        <taxon>Gunneridae</taxon>
        <taxon>Pentapetalae</taxon>
        <taxon>rosids</taxon>
        <taxon>fabids</taxon>
        <taxon>Fagales</taxon>
        <taxon>Fagaceae</taxon>
        <taxon>Quercus</taxon>
    </lineage>
</organism>
<dbReference type="Pfam" id="PF08263">
    <property type="entry name" value="LRRNT_2"/>
    <property type="match status" value="1"/>
</dbReference>
<evidence type="ECO:0000256" key="3">
    <source>
        <dbReference type="ARBA" id="ARBA00022737"/>
    </source>
</evidence>
<dbReference type="Gene3D" id="3.80.10.10">
    <property type="entry name" value="Ribonuclease Inhibitor"/>
    <property type="match status" value="1"/>
</dbReference>
<reference evidence="5 6" key="1">
    <citation type="journal article" date="2016" name="G3 (Bethesda)">
        <title>First Draft Assembly and Annotation of the Genome of a California Endemic Oak Quercus lobata Nee (Fagaceae).</title>
        <authorList>
            <person name="Sork V.L."/>
            <person name="Fitz-Gibbon S.T."/>
            <person name="Puiu D."/>
            <person name="Crepeau M."/>
            <person name="Gugger P.F."/>
            <person name="Sherman R."/>
            <person name="Stevens K."/>
            <person name="Langley C.H."/>
            <person name="Pellegrini M."/>
            <person name="Salzberg S.L."/>
        </authorList>
    </citation>
    <scope>NUCLEOTIDE SEQUENCE [LARGE SCALE GENOMIC DNA]</scope>
    <source>
        <strain evidence="5 6">cv. SW786</strain>
    </source>
</reference>